<sequence>MTFPVPTAPMFFETPDLQKVATNFISTYLQMWDNQRMDLLSLYTAESQFSFMTDSIQIGEAANAPVNSWNNYTGSRNLKKISGTKQRQAKLHIGQEAIGRAFQSLVQTKHTLQEHPELYSVETTTYPALNGMHIVVHGEFEETGQPLQQQQQGFHKGRGHYRSNNPSQQRGILQKRSFDRSFVVVPGNGGSFLIVSDMLLVKVHSEVPAWKIAQSQGTPAPAAVPTTPAAAPSIGVPGALPTGPTAIPSLAPGGGGVNPVATVLPPDVAAKLTPIQQQLILKIMGETKLNVEFTLMLCEQSGWNYEVAGQNFQNSRAQIPPNAFQ</sequence>
<comment type="caution">
    <text evidence="1">The sequence shown here is derived from an EMBL/GenBank/DDBJ whole genome shotgun (WGS) entry which is preliminary data.</text>
</comment>
<protein>
    <submittedName>
        <fullName evidence="1">Unnamed protein product</fullName>
    </submittedName>
</protein>
<name>A0ACB5TF98_AMBMO</name>
<gene>
    <name evidence="1" type="ORF">Amon02_000821400</name>
</gene>
<evidence type="ECO:0000313" key="1">
    <source>
        <dbReference type="EMBL" id="GME87548.1"/>
    </source>
</evidence>
<dbReference type="Proteomes" id="UP001165064">
    <property type="component" value="Unassembled WGS sequence"/>
</dbReference>
<accession>A0ACB5TF98</accession>
<dbReference type="EMBL" id="BSXS01007143">
    <property type="protein sequence ID" value="GME87548.1"/>
    <property type="molecule type" value="Genomic_DNA"/>
</dbReference>
<proteinExistence type="predicted"/>
<evidence type="ECO:0000313" key="2">
    <source>
        <dbReference type="Proteomes" id="UP001165064"/>
    </source>
</evidence>
<organism evidence="1 2">
    <name type="scientific">Ambrosiozyma monospora</name>
    <name type="common">Yeast</name>
    <name type="synonym">Endomycopsis monosporus</name>
    <dbReference type="NCBI Taxonomy" id="43982"/>
    <lineage>
        <taxon>Eukaryota</taxon>
        <taxon>Fungi</taxon>
        <taxon>Dikarya</taxon>
        <taxon>Ascomycota</taxon>
        <taxon>Saccharomycotina</taxon>
        <taxon>Pichiomycetes</taxon>
        <taxon>Pichiales</taxon>
        <taxon>Pichiaceae</taxon>
        <taxon>Ambrosiozyma</taxon>
    </lineage>
</organism>
<keyword evidence="2" id="KW-1185">Reference proteome</keyword>
<reference evidence="1" key="1">
    <citation type="submission" date="2023-04" db="EMBL/GenBank/DDBJ databases">
        <title>Ambrosiozyma monospora NBRC 10751.</title>
        <authorList>
            <person name="Ichikawa N."/>
            <person name="Sato H."/>
            <person name="Tonouchi N."/>
        </authorList>
    </citation>
    <scope>NUCLEOTIDE SEQUENCE</scope>
    <source>
        <strain evidence="1">NBRC 10751</strain>
    </source>
</reference>